<reference evidence="1 2" key="1">
    <citation type="journal article" date="2022" name="DNA Res.">
        <title>Chromosomal-level genome assembly of the orchid tree Bauhinia variegata (Leguminosae; Cercidoideae) supports the allotetraploid origin hypothesis of Bauhinia.</title>
        <authorList>
            <person name="Zhong Y."/>
            <person name="Chen Y."/>
            <person name="Zheng D."/>
            <person name="Pang J."/>
            <person name="Liu Y."/>
            <person name="Luo S."/>
            <person name="Meng S."/>
            <person name="Qian L."/>
            <person name="Wei D."/>
            <person name="Dai S."/>
            <person name="Zhou R."/>
        </authorList>
    </citation>
    <scope>NUCLEOTIDE SEQUENCE [LARGE SCALE GENOMIC DNA]</scope>
    <source>
        <strain evidence="1">BV-YZ2020</strain>
    </source>
</reference>
<organism evidence="1 2">
    <name type="scientific">Bauhinia variegata</name>
    <name type="common">Purple orchid tree</name>
    <name type="synonym">Phanera variegata</name>
    <dbReference type="NCBI Taxonomy" id="167791"/>
    <lineage>
        <taxon>Eukaryota</taxon>
        <taxon>Viridiplantae</taxon>
        <taxon>Streptophyta</taxon>
        <taxon>Embryophyta</taxon>
        <taxon>Tracheophyta</taxon>
        <taxon>Spermatophyta</taxon>
        <taxon>Magnoliopsida</taxon>
        <taxon>eudicotyledons</taxon>
        <taxon>Gunneridae</taxon>
        <taxon>Pentapetalae</taxon>
        <taxon>rosids</taxon>
        <taxon>fabids</taxon>
        <taxon>Fabales</taxon>
        <taxon>Fabaceae</taxon>
        <taxon>Cercidoideae</taxon>
        <taxon>Cercideae</taxon>
        <taxon>Bauhiniinae</taxon>
        <taxon>Bauhinia</taxon>
    </lineage>
</organism>
<accession>A0ACB9PQM5</accession>
<comment type="caution">
    <text evidence="1">The sequence shown here is derived from an EMBL/GenBank/DDBJ whole genome shotgun (WGS) entry which is preliminary data.</text>
</comment>
<dbReference type="Proteomes" id="UP000828941">
    <property type="component" value="Chromosome 3"/>
</dbReference>
<gene>
    <name evidence="1" type="ORF">L6164_005444</name>
</gene>
<name>A0ACB9PQM5_BAUVA</name>
<keyword evidence="2" id="KW-1185">Reference proteome</keyword>
<proteinExistence type="predicted"/>
<protein>
    <submittedName>
        <fullName evidence="1">Uncharacterized protein</fullName>
    </submittedName>
</protein>
<evidence type="ECO:0000313" key="2">
    <source>
        <dbReference type="Proteomes" id="UP000828941"/>
    </source>
</evidence>
<evidence type="ECO:0000313" key="1">
    <source>
        <dbReference type="EMBL" id="KAI4351057.1"/>
    </source>
</evidence>
<dbReference type="EMBL" id="CM039428">
    <property type="protein sequence ID" value="KAI4351057.1"/>
    <property type="molecule type" value="Genomic_DNA"/>
</dbReference>
<sequence length="347" mass="39622">MSCLPSSGALAVCCPYDLLKGDRHQPRISHLANWEVIEKSPCFWEAIEKMTNENEDFGDEVVEVTGSKKDIWPPNVESYFIDLMEEEVRKGNRQTTTLTKAAWRHINIELKRKFGKEYTPVQFKNKFNQLRGIWREFDSLLKMESGLGYNSITGHIIATDNQWKKLYEKYKFAKKYKKKGCLHYDKLSAIFGDPNASSANQIPSIKSTSISNDDSEGENTFVQEEDDYQPKEKANVIKDIKKRKVAFANTLTAFEESSKKQLEILENMSTRHVTMSSGIAMGEVVGQSNVQDKESLMTCLRVLQGLEGIDGASFTRAVKLLKEDPLWRDVFLALTDKRKKDLVLNLV</sequence>